<evidence type="ECO:0000256" key="7">
    <source>
        <dbReference type="ARBA" id="ARBA00022824"/>
    </source>
</evidence>
<keyword evidence="11 13" id="KW-0503">Monooxygenase</keyword>
<dbReference type="InterPro" id="IPR017972">
    <property type="entry name" value="Cyt_P450_CS"/>
</dbReference>
<dbReference type="GO" id="GO:0004497">
    <property type="term" value="F:monooxygenase activity"/>
    <property type="evidence" value="ECO:0007669"/>
    <property type="project" value="UniProtKB-KW"/>
</dbReference>
<keyword evidence="9 13" id="KW-0560">Oxidoreductase</keyword>
<evidence type="ECO:0000313" key="14">
    <source>
        <dbReference type="EMBL" id="KAF0750337.1"/>
    </source>
</evidence>
<evidence type="ECO:0000256" key="1">
    <source>
        <dbReference type="ARBA" id="ARBA00001971"/>
    </source>
</evidence>
<evidence type="ECO:0000256" key="13">
    <source>
        <dbReference type="RuleBase" id="RU000461"/>
    </source>
</evidence>
<keyword evidence="15" id="KW-1185">Reference proteome</keyword>
<reference evidence="14 15" key="1">
    <citation type="submission" date="2019-08" db="EMBL/GenBank/DDBJ databases">
        <title>Whole genome of Aphis craccivora.</title>
        <authorList>
            <person name="Voronova N.V."/>
            <person name="Shulinski R.S."/>
            <person name="Bandarenka Y.V."/>
            <person name="Zhorov D.G."/>
            <person name="Warner D."/>
        </authorList>
    </citation>
    <scope>NUCLEOTIDE SEQUENCE [LARGE SCALE GENOMIC DNA]</scope>
    <source>
        <strain evidence="14">180601</strain>
        <tissue evidence="14">Whole Body</tissue>
    </source>
</reference>
<dbReference type="SUPFAM" id="SSF48264">
    <property type="entry name" value="Cytochrome P450"/>
    <property type="match status" value="1"/>
</dbReference>
<dbReference type="GO" id="GO:0005506">
    <property type="term" value="F:iron ion binding"/>
    <property type="evidence" value="ECO:0007669"/>
    <property type="project" value="InterPro"/>
</dbReference>
<evidence type="ECO:0000256" key="9">
    <source>
        <dbReference type="ARBA" id="ARBA00023002"/>
    </source>
</evidence>
<dbReference type="PANTHER" id="PTHR24291">
    <property type="entry name" value="CYTOCHROME P450 FAMILY 4"/>
    <property type="match status" value="1"/>
</dbReference>
<evidence type="ECO:0000256" key="10">
    <source>
        <dbReference type="ARBA" id="ARBA00023004"/>
    </source>
</evidence>
<name>A0A6G0Y700_APHCR</name>
<keyword evidence="12" id="KW-0472">Membrane</keyword>
<evidence type="ECO:0000256" key="6">
    <source>
        <dbReference type="ARBA" id="ARBA00022723"/>
    </source>
</evidence>
<feature type="non-terminal residue" evidence="14">
    <location>
        <position position="99"/>
    </location>
</feature>
<keyword evidence="5 13" id="KW-0349">Heme</keyword>
<evidence type="ECO:0000256" key="4">
    <source>
        <dbReference type="ARBA" id="ARBA00010617"/>
    </source>
</evidence>
<evidence type="ECO:0000256" key="3">
    <source>
        <dbReference type="ARBA" id="ARBA00004406"/>
    </source>
</evidence>
<gene>
    <name evidence="14" type="ORF">FWK35_00013249</name>
</gene>
<dbReference type="Pfam" id="PF00067">
    <property type="entry name" value="p450"/>
    <property type="match status" value="1"/>
</dbReference>
<keyword evidence="8" id="KW-0492">Microsome</keyword>
<dbReference type="InterPro" id="IPR001128">
    <property type="entry name" value="Cyt_P450"/>
</dbReference>
<comment type="cofactor">
    <cofactor evidence="1">
        <name>heme</name>
        <dbReference type="ChEBI" id="CHEBI:30413"/>
    </cofactor>
</comment>
<dbReference type="GO" id="GO:0005789">
    <property type="term" value="C:endoplasmic reticulum membrane"/>
    <property type="evidence" value="ECO:0007669"/>
    <property type="project" value="UniProtKB-SubCell"/>
</dbReference>
<evidence type="ECO:0000256" key="12">
    <source>
        <dbReference type="ARBA" id="ARBA00023136"/>
    </source>
</evidence>
<dbReference type="EMBL" id="VUJU01005758">
    <property type="protein sequence ID" value="KAF0750337.1"/>
    <property type="molecule type" value="Genomic_DNA"/>
</dbReference>
<protein>
    <submittedName>
        <fullName evidence="14">Cytochrome P450 4C1-like</fullName>
    </submittedName>
</protein>
<dbReference type="InterPro" id="IPR036396">
    <property type="entry name" value="Cyt_P450_sf"/>
</dbReference>
<dbReference type="PROSITE" id="PS00086">
    <property type="entry name" value="CYTOCHROME_P450"/>
    <property type="match status" value="1"/>
</dbReference>
<dbReference type="PANTHER" id="PTHR24291:SF189">
    <property type="entry name" value="CYTOCHROME P450 4C3-RELATED"/>
    <property type="match status" value="1"/>
</dbReference>
<comment type="similarity">
    <text evidence="4 13">Belongs to the cytochrome P450 family.</text>
</comment>
<evidence type="ECO:0000313" key="15">
    <source>
        <dbReference type="Proteomes" id="UP000478052"/>
    </source>
</evidence>
<organism evidence="14 15">
    <name type="scientific">Aphis craccivora</name>
    <name type="common">Cowpea aphid</name>
    <dbReference type="NCBI Taxonomy" id="307492"/>
    <lineage>
        <taxon>Eukaryota</taxon>
        <taxon>Metazoa</taxon>
        <taxon>Ecdysozoa</taxon>
        <taxon>Arthropoda</taxon>
        <taxon>Hexapoda</taxon>
        <taxon>Insecta</taxon>
        <taxon>Pterygota</taxon>
        <taxon>Neoptera</taxon>
        <taxon>Paraneoptera</taxon>
        <taxon>Hemiptera</taxon>
        <taxon>Sternorrhyncha</taxon>
        <taxon>Aphidomorpha</taxon>
        <taxon>Aphidoidea</taxon>
        <taxon>Aphididae</taxon>
        <taxon>Aphidini</taxon>
        <taxon>Aphis</taxon>
        <taxon>Aphis</taxon>
    </lineage>
</organism>
<comment type="caution">
    <text evidence="14">The sequence shown here is derived from an EMBL/GenBank/DDBJ whole genome shotgun (WGS) entry which is preliminary data.</text>
</comment>
<dbReference type="GO" id="GO:0020037">
    <property type="term" value="F:heme binding"/>
    <property type="evidence" value="ECO:0007669"/>
    <property type="project" value="InterPro"/>
</dbReference>
<sequence length="99" mass="11408">MPELYPNPWSYNPDNFDAENVNKHHKYSFIGFSGGPRGCIGSKYAMLSMKVLVSTFLRNYSLHTDVKLTDIKLKIDVLLRSSNGYPVTIRQRDRRPTTK</sequence>
<evidence type="ECO:0000256" key="5">
    <source>
        <dbReference type="ARBA" id="ARBA00022617"/>
    </source>
</evidence>
<dbReference type="Gene3D" id="1.10.630.10">
    <property type="entry name" value="Cytochrome P450"/>
    <property type="match status" value="1"/>
</dbReference>
<keyword evidence="10 13" id="KW-0408">Iron</keyword>
<dbReference type="OrthoDB" id="6609121at2759"/>
<dbReference type="Proteomes" id="UP000478052">
    <property type="component" value="Unassembled WGS sequence"/>
</dbReference>
<evidence type="ECO:0000256" key="8">
    <source>
        <dbReference type="ARBA" id="ARBA00022848"/>
    </source>
</evidence>
<dbReference type="InterPro" id="IPR050196">
    <property type="entry name" value="Cytochrome_P450_Monoox"/>
</dbReference>
<evidence type="ECO:0000256" key="11">
    <source>
        <dbReference type="ARBA" id="ARBA00023033"/>
    </source>
</evidence>
<dbReference type="GO" id="GO:0016705">
    <property type="term" value="F:oxidoreductase activity, acting on paired donors, with incorporation or reduction of molecular oxygen"/>
    <property type="evidence" value="ECO:0007669"/>
    <property type="project" value="InterPro"/>
</dbReference>
<accession>A0A6G0Y700</accession>
<proteinExistence type="inferred from homology"/>
<comment type="subcellular location">
    <subcellularLocation>
        <location evidence="3">Endoplasmic reticulum membrane</location>
        <topology evidence="3">Peripheral membrane protein</topology>
    </subcellularLocation>
    <subcellularLocation>
        <location evidence="2">Microsome membrane</location>
        <topology evidence="2">Peripheral membrane protein</topology>
    </subcellularLocation>
</comment>
<evidence type="ECO:0000256" key="2">
    <source>
        <dbReference type="ARBA" id="ARBA00004174"/>
    </source>
</evidence>
<dbReference type="AlphaFoldDB" id="A0A6G0Y700"/>
<keyword evidence="7" id="KW-0256">Endoplasmic reticulum</keyword>
<keyword evidence="6 13" id="KW-0479">Metal-binding</keyword>